<organism evidence="1 2">
    <name type="scientific">Hesseltinella vesiculosa</name>
    <dbReference type="NCBI Taxonomy" id="101127"/>
    <lineage>
        <taxon>Eukaryota</taxon>
        <taxon>Fungi</taxon>
        <taxon>Fungi incertae sedis</taxon>
        <taxon>Mucoromycota</taxon>
        <taxon>Mucoromycotina</taxon>
        <taxon>Mucoromycetes</taxon>
        <taxon>Mucorales</taxon>
        <taxon>Cunninghamellaceae</taxon>
        <taxon>Hesseltinella</taxon>
    </lineage>
</organism>
<proteinExistence type="predicted"/>
<evidence type="ECO:0000313" key="1">
    <source>
        <dbReference type="EMBL" id="ORX63185.1"/>
    </source>
</evidence>
<sequence length="79" mass="9353">MIEITRDRAICMFYYEEYNNANVARLRQRIDNMEGIDICYTNDPLEPLLLTSKSININPLKYHRYPALLNKQENVQTDA</sequence>
<name>A0A1X2GYU0_9FUNG</name>
<dbReference type="OrthoDB" id="2288259at2759"/>
<protein>
    <submittedName>
        <fullName evidence="1">Uncharacterized protein</fullName>
    </submittedName>
</protein>
<accession>A0A1X2GYU0</accession>
<keyword evidence="2" id="KW-1185">Reference proteome</keyword>
<comment type="caution">
    <text evidence="1">The sequence shown here is derived from an EMBL/GenBank/DDBJ whole genome shotgun (WGS) entry which is preliminary data.</text>
</comment>
<dbReference type="EMBL" id="MCGT01000001">
    <property type="protein sequence ID" value="ORX63185.1"/>
    <property type="molecule type" value="Genomic_DNA"/>
</dbReference>
<evidence type="ECO:0000313" key="2">
    <source>
        <dbReference type="Proteomes" id="UP000242146"/>
    </source>
</evidence>
<dbReference type="AlphaFoldDB" id="A0A1X2GYU0"/>
<reference evidence="1 2" key="1">
    <citation type="submission" date="2016-07" db="EMBL/GenBank/DDBJ databases">
        <title>Pervasive Adenine N6-methylation of Active Genes in Fungi.</title>
        <authorList>
            <consortium name="DOE Joint Genome Institute"/>
            <person name="Mondo S.J."/>
            <person name="Dannebaum R.O."/>
            <person name="Kuo R.C."/>
            <person name="Labutti K."/>
            <person name="Haridas S."/>
            <person name="Kuo A."/>
            <person name="Salamov A."/>
            <person name="Ahrendt S.R."/>
            <person name="Lipzen A."/>
            <person name="Sullivan W."/>
            <person name="Andreopoulos W.B."/>
            <person name="Clum A."/>
            <person name="Lindquist E."/>
            <person name="Daum C."/>
            <person name="Ramamoorthy G.K."/>
            <person name="Gryganskyi A."/>
            <person name="Culley D."/>
            <person name="Magnuson J.K."/>
            <person name="James T.Y."/>
            <person name="O'Malley M.A."/>
            <person name="Stajich J.E."/>
            <person name="Spatafora J.W."/>
            <person name="Visel A."/>
            <person name="Grigoriev I.V."/>
        </authorList>
    </citation>
    <scope>NUCLEOTIDE SEQUENCE [LARGE SCALE GENOMIC DNA]</scope>
    <source>
        <strain evidence="1 2">NRRL 3301</strain>
    </source>
</reference>
<gene>
    <name evidence="1" type="ORF">DM01DRAFT_1331259</name>
</gene>
<dbReference type="Proteomes" id="UP000242146">
    <property type="component" value="Unassembled WGS sequence"/>
</dbReference>